<accession>M5R8F3</accession>
<name>M5R8F3_9BACT</name>
<dbReference type="EC" id="3.-.-.-" evidence="2"/>
<dbReference type="AlphaFoldDB" id="M5R8F3"/>
<dbReference type="PANTHER" id="PTHR30383">
    <property type="entry name" value="THIOESTERASE 1/PROTEASE 1/LYSOPHOSPHOLIPASE L1"/>
    <property type="match status" value="1"/>
</dbReference>
<protein>
    <submittedName>
        <fullName evidence="2">Lipase</fullName>
        <ecNumber evidence="2">3.-.-.-</ecNumber>
    </submittedName>
</protein>
<organism evidence="2 3">
    <name type="scientific">Rhodopirellula maiorica SM1</name>
    <dbReference type="NCBI Taxonomy" id="1265738"/>
    <lineage>
        <taxon>Bacteria</taxon>
        <taxon>Pseudomonadati</taxon>
        <taxon>Planctomycetota</taxon>
        <taxon>Planctomycetia</taxon>
        <taxon>Pirellulales</taxon>
        <taxon>Pirellulaceae</taxon>
        <taxon>Novipirellula</taxon>
    </lineage>
</organism>
<dbReference type="EMBL" id="ANOG01001057">
    <property type="protein sequence ID" value="EMI15670.1"/>
    <property type="molecule type" value="Genomic_DNA"/>
</dbReference>
<dbReference type="Proteomes" id="UP000011991">
    <property type="component" value="Unassembled WGS sequence"/>
</dbReference>
<evidence type="ECO:0000313" key="3">
    <source>
        <dbReference type="Proteomes" id="UP000011991"/>
    </source>
</evidence>
<dbReference type="PATRIC" id="fig|1265738.3.peg.7387"/>
<keyword evidence="2" id="KW-0378">Hydrolase</keyword>
<dbReference type="GO" id="GO:0004622">
    <property type="term" value="F:phosphatidylcholine lysophospholipase activity"/>
    <property type="evidence" value="ECO:0007669"/>
    <property type="project" value="TreeGrafter"/>
</dbReference>
<reference evidence="2 3" key="1">
    <citation type="journal article" date="2013" name="Mar. Genomics">
        <title>Expression of sulfatases in Rhodopirellula baltica and the diversity of sulfatases in the genus Rhodopirellula.</title>
        <authorList>
            <person name="Wegner C.E."/>
            <person name="Richter-Heitmann T."/>
            <person name="Klindworth A."/>
            <person name="Klockow C."/>
            <person name="Richter M."/>
            <person name="Achstetter T."/>
            <person name="Glockner F.O."/>
            <person name="Harder J."/>
        </authorList>
    </citation>
    <scope>NUCLEOTIDE SEQUENCE [LARGE SCALE GENOMIC DNA]</scope>
    <source>
        <strain evidence="2 3">SM1</strain>
    </source>
</reference>
<dbReference type="InterPro" id="IPR051532">
    <property type="entry name" value="Ester_Hydrolysis_Enzymes"/>
</dbReference>
<sequence>MSIHLKNRTMTNIVMKNFVLPVLILSIFAGDGFSQDVAVADPFASLKQEMQIHWPKNRLVRFVFHGHSVPAGYGRAGEVHRYDSYPMLFHRMLCDKYNYATIDIAITAIGGENAIRGDARFEEDVLSLKPDVVFIDYSLNDRAVGLEKAAAAWRSMIEKCQAANVPVILLTPTPDSHEDLLDDSTILAQHAKQVRELAKEYGVPLVDSYAAFREIVQQGNNIESYLSQPNHPNKAGNLIVAELIGRLFL</sequence>
<evidence type="ECO:0000313" key="2">
    <source>
        <dbReference type="EMBL" id="EMI15670.1"/>
    </source>
</evidence>
<dbReference type="InterPro" id="IPR013830">
    <property type="entry name" value="SGNH_hydro"/>
</dbReference>
<dbReference type="Gene3D" id="3.40.50.1110">
    <property type="entry name" value="SGNH hydrolase"/>
    <property type="match status" value="1"/>
</dbReference>
<dbReference type="SUPFAM" id="SSF52266">
    <property type="entry name" value="SGNH hydrolase"/>
    <property type="match status" value="1"/>
</dbReference>
<gene>
    <name evidence="2" type="ORF">RMSM_07406</name>
</gene>
<dbReference type="Pfam" id="PF13472">
    <property type="entry name" value="Lipase_GDSL_2"/>
    <property type="match status" value="1"/>
</dbReference>
<evidence type="ECO:0000259" key="1">
    <source>
        <dbReference type="Pfam" id="PF13472"/>
    </source>
</evidence>
<dbReference type="PANTHER" id="PTHR30383:SF5">
    <property type="entry name" value="SGNH HYDROLASE-TYPE ESTERASE DOMAIN-CONTAINING PROTEIN"/>
    <property type="match status" value="1"/>
</dbReference>
<keyword evidence="3" id="KW-1185">Reference proteome</keyword>
<feature type="domain" description="SGNH hydrolase-type esterase" evidence="1">
    <location>
        <begin position="65"/>
        <end position="237"/>
    </location>
</feature>
<proteinExistence type="predicted"/>
<comment type="caution">
    <text evidence="2">The sequence shown here is derived from an EMBL/GenBank/DDBJ whole genome shotgun (WGS) entry which is preliminary data.</text>
</comment>
<dbReference type="InterPro" id="IPR036514">
    <property type="entry name" value="SGNH_hydro_sf"/>
</dbReference>